<feature type="compositionally biased region" description="Polar residues" evidence="2">
    <location>
        <begin position="214"/>
        <end position="224"/>
    </location>
</feature>
<dbReference type="HOGENOM" id="CLU_519806_0_0_1"/>
<gene>
    <name evidence="3" type="ORF">OCS_04473</name>
</gene>
<dbReference type="SUPFAM" id="SSF57701">
    <property type="entry name" value="Zn2/Cys6 DNA-binding domain"/>
    <property type="match status" value="1"/>
</dbReference>
<proteinExistence type="predicted"/>
<evidence type="ECO:0000256" key="1">
    <source>
        <dbReference type="ARBA" id="ARBA00023242"/>
    </source>
</evidence>
<dbReference type="EMBL" id="KE653138">
    <property type="protein sequence ID" value="EQK99818.1"/>
    <property type="molecule type" value="Genomic_DNA"/>
</dbReference>
<evidence type="ECO:0000313" key="4">
    <source>
        <dbReference type="Proteomes" id="UP000019374"/>
    </source>
</evidence>
<organism evidence="3 4">
    <name type="scientific">Ophiocordyceps sinensis (strain Co18 / CGMCC 3.14243)</name>
    <name type="common">Yarsagumba caterpillar fungus</name>
    <name type="synonym">Hirsutella sinensis</name>
    <dbReference type="NCBI Taxonomy" id="911162"/>
    <lineage>
        <taxon>Eukaryota</taxon>
        <taxon>Fungi</taxon>
        <taxon>Dikarya</taxon>
        <taxon>Ascomycota</taxon>
        <taxon>Pezizomycotina</taxon>
        <taxon>Sordariomycetes</taxon>
        <taxon>Hypocreomycetidae</taxon>
        <taxon>Hypocreales</taxon>
        <taxon>Ophiocordycipitaceae</taxon>
        <taxon>Ophiocordyceps</taxon>
    </lineage>
</organism>
<dbReference type="GO" id="GO:0008270">
    <property type="term" value="F:zinc ion binding"/>
    <property type="evidence" value="ECO:0007669"/>
    <property type="project" value="InterPro"/>
</dbReference>
<dbReference type="AlphaFoldDB" id="T5AB54"/>
<evidence type="ECO:0000256" key="2">
    <source>
        <dbReference type="SAM" id="MobiDB-lite"/>
    </source>
</evidence>
<keyword evidence="1" id="KW-0539">Nucleus</keyword>
<dbReference type="eggNOG" id="ENOG502RS5Y">
    <property type="taxonomic scope" value="Eukaryota"/>
</dbReference>
<dbReference type="CDD" id="cd00067">
    <property type="entry name" value="GAL4"/>
    <property type="match status" value="1"/>
</dbReference>
<evidence type="ECO:0000313" key="3">
    <source>
        <dbReference type="EMBL" id="EQK99818.1"/>
    </source>
</evidence>
<dbReference type="InterPro" id="IPR036864">
    <property type="entry name" value="Zn2-C6_fun-type_DNA-bd_sf"/>
</dbReference>
<sequence length="524" mass="55452">MAAPSPRSSLPQGFSVYQPALGAQLQFFPARGTQQLDELINAHVPGPASIKDKRASISLDFLEYARATGQTFKFYAAAASVAASPLTGSPPSLDSATSSSLNVSPVPSSWDWSATASVSSRSSAHRRRHAKATSSSNTSPSSRHQTADFSSLPGMKILTKDGLDVTNSASRGSKTKEQRDHAHLMRIIKACDACRRKKIRCDPSHKKRGGPLAHTQSVAATGSKPSRKTKSPPQAVHQDALLAHLAASDDAHARAPRDGAVDSNDLESLDADPVRVTRIRIDVGGRGSPVAERMTSELPSLSSSPADAAAVAPWLPAPLGVDHLSPADGVFNHLADLTSDDGHPIRRQRYCERTESLGSPSLASPEGVVTDGHTSVLAPLPHQPLARGLTSHMSRVALADEQTRAAQQDARPVVQQLLPLSERNVVATMSEGVALVLLTASVMSAIQWAHVVVAVLALAFKLASCGKHPPSTVEGRLRQALSGARRSDLGRIARGLTSMRSRACKAFFSGTSWRASFAMALLRG</sequence>
<name>T5AB54_OPHSC</name>
<feature type="compositionally biased region" description="Low complexity" evidence="2">
    <location>
        <begin position="132"/>
        <end position="142"/>
    </location>
</feature>
<reference evidence="3 4" key="1">
    <citation type="journal article" date="2013" name="Chin. Sci. Bull.">
        <title>Genome survey uncovers the secrets of sex and lifestyle in caterpillar fungus.</title>
        <authorList>
            <person name="Hu X."/>
            <person name="Zhang Y."/>
            <person name="Xiao G."/>
            <person name="Zheng P."/>
            <person name="Xia Y."/>
            <person name="Zhang X."/>
            <person name="St Leger R.J."/>
            <person name="Liu X."/>
            <person name="Wang C."/>
        </authorList>
    </citation>
    <scope>NUCLEOTIDE SEQUENCE [LARGE SCALE GENOMIC DNA]</scope>
    <source>
        <strain evidence="4">Co18 / CGMCC 3.14243</strain>
        <tissue evidence="3">Fruit-body</tissue>
    </source>
</reference>
<feature type="region of interest" description="Disordered" evidence="2">
    <location>
        <begin position="201"/>
        <end position="236"/>
    </location>
</feature>
<dbReference type="GO" id="GO:0000981">
    <property type="term" value="F:DNA-binding transcription factor activity, RNA polymerase II-specific"/>
    <property type="evidence" value="ECO:0007669"/>
    <property type="project" value="InterPro"/>
</dbReference>
<dbReference type="OrthoDB" id="4850804at2759"/>
<feature type="region of interest" description="Disordered" evidence="2">
    <location>
        <begin position="120"/>
        <end position="181"/>
    </location>
</feature>
<protein>
    <submittedName>
        <fullName evidence="3">Transcription factor Cys6</fullName>
    </submittedName>
</protein>
<accession>T5AB54</accession>
<dbReference type="Proteomes" id="UP000019374">
    <property type="component" value="Unassembled WGS sequence"/>
</dbReference>
<dbReference type="InterPro" id="IPR001138">
    <property type="entry name" value="Zn2Cys6_DnaBD"/>
</dbReference>